<evidence type="ECO:0000256" key="2">
    <source>
        <dbReference type="ARBA" id="ARBA00004123"/>
    </source>
</evidence>
<dbReference type="OrthoDB" id="2532770at2759"/>
<dbReference type="STRING" id="334426.A0A0R3PZ20"/>
<keyword evidence="8" id="KW-0539">Nucleus</keyword>
<keyword evidence="11" id="KW-1185">Reference proteome</keyword>
<dbReference type="Gene3D" id="1.10.20.10">
    <property type="entry name" value="Histone, subunit A"/>
    <property type="match status" value="1"/>
</dbReference>
<evidence type="ECO:0000256" key="4">
    <source>
        <dbReference type="ARBA" id="ARBA00006564"/>
    </source>
</evidence>
<evidence type="ECO:0000256" key="7">
    <source>
        <dbReference type="ARBA" id="ARBA00023125"/>
    </source>
</evidence>
<dbReference type="GO" id="GO:0003677">
    <property type="term" value="F:DNA binding"/>
    <property type="evidence" value="ECO:0007669"/>
    <property type="project" value="UniProtKB-KW"/>
</dbReference>
<keyword evidence="9" id="KW-0544">Nucleosome core</keyword>
<dbReference type="EMBL" id="UYYA01004781">
    <property type="protein sequence ID" value="VDM63333.1"/>
    <property type="molecule type" value="Genomic_DNA"/>
</dbReference>
<dbReference type="WBParaSite" id="ACOC_0001174701-mRNA-1">
    <property type="protein sequence ID" value="ACOC_0001174701-mRNA-1"/>
    <property type="gene ID" value="ACOC_0001174701"/>
</dbReference>
<dbReference type="GO" id="GO:0000786">
    <property type="term" value="C:nucleosome"/>
    <property type="evidence" value="ECO:0007669"/>
    <property type="project" value="UniProtKB-KW"/>
</dbReference>
<reference evidence="12" key="1">
    <citation type="submission" date="2017-02" db="UniProtKB">
        <authorList>
            <consortium name="WormBaseParasite"/>
        </authorList>
    </citation>
    <scope>IDENTIFICATION</scope>
</reference>
<keyword evidence="7" id="KW-0238">DNA-binding</keyword>
<evidence type="ECO:0000313" key="11">
    <source>
        <dbReference type="Proteomes" id="UP000267027"/>
    </source>
</evidence>
<dbReference type="InterPro" id="IPR001951">
    <property type="entry name" value="Histone_H4"/>
</dbReference>
<dbReference type="Proteomes" id="UP000267027">
    <property type="component" value="Unassembled WGS sequence"/>
</dbReference>
<evidence type="ECO:0000313" key="12">
    <source>
        <dbReference type="WBParaSite" id="ACOC_0001174701-mRNA-1"/>
    </source>
</evidence>
<keyword evidence="6" id="KW-0158">Chromosome</keyword>
<name>A0A0R3PZ20_ANGCS</name>
<evidence type="ECO:0000256" key="8">
    <source>
        <dbReference type="ARBA" id="ARBA00023242"/>
    </source>
</evidence>
<dbReference type="GO" id="GO:0005634">
    <property type="term" value="C:nucleus"/>
    <property type="evidence" value="ECO:0007669"/>
    <property type="project" value="UniProtKB-SubCell"/>
</dbReference>
<dbReference type="GO" id="GO:0030527">
    <property type="term" value="F:structural constituent of chromatin"/>
    <property type="evidence" value="ECO:0007669"/>
    <property type="project" value="InterPro"/>
</dbReference>
<evidence type="ECO:0000256" key="9">
    <source>
        <dbReference type="ARBA" id="ARBA00023269"/>
    </source>
</evidence>
<accession>A0A0R3PZ20</accession>
<dbReference type="PRINTS" id="PR00623">
    <property type="entry name" value="HISTONEH4"/>
</dbReference>
<evidence type="ECO:0000256" key="1">
    <source>
        <dbReference type="ARBA" id="ARBA00002001"/>
    </source>
</evidence>
<comment type="subcellular location">
    <subcellularLocation>
        <location evidence="3">Chromosome</location>
    </subcellularLocation>
    <subcellularLocation>
        <location evidence="2">Nucleus</location>
    </subcellularLocation>
</comment>
<evidence type="ECO:0000313" key="10">
    <source>
        <dbReference type="EMBL" id="VDM63333.1"/>
    </source>
</evidence>
<evidence type="ECO:0000256" key="6">
    <source>
        <dbReference type="ARBA" id="ARBA00022454"/>
    </source>
</evidence>
<evidence type="ECO:0000256" key="3">
    <source>
        <dbReference type="ARBA" id="ARBA00004286"/>
    </source>
</evidence>
<dbReference type="PANTHER" id="PTHR10484">
    <property type="entry name" value="HISTONE H4"/>
    <property type="match status" value="1"/>
</dbReference>
<comment type="similarity">
    <text evidence="4">Belongs to the histone H4 family.</text>
</comment>
<comment type="function">
    <text evidence="1">Core component of nucleosome. Nucleosomes wrap and compact DNA into chromatin, limiting DNA accessibility to the cellular machineries which require DNA as a template. Histones thereby play a central role in transcription regulation, DNA repair, DNA replication and chromosomal stability. DNA accessibility is regulated via a complex set of post-translational modifications of histones, also called histone code, and nucleosome remodeling.</text>
</comment>
<protein>
    <recommendedName>
        <fullName evidence="5">Histone H4</fullName>
    </recommendedName>
</protein>
<dbReference type="SUPFAM" id="SSF47113">
    <property type="entry name" value="Histone-fold"/>
    <property type="match status" value="1"/>
</dbReference>
<organism evidence="12">
    <name type="scientific">Angiostrongylus costaricensis</name>
    <name type="common">Nematode worm</name>
    <dbReference type="NCBI Taxonomy" id="334426"/>
    <lineage>
        <taxon>Eukaryota</taxon>
        <taxon>Metazoa</taxon>
        <taxon>Ecdysozoa</taxon>
        <taxon>Nematoda</taxon>
        <taxon>Chromadorea</taxon>
        <taxon>Rhabditida</taxon>
        <taxon>Rhabditina</taxon>
        <taxon>Rhabditomorpha</taxon>
        <taxon>Strongyloidea</taxon>
        <taxon>Metastrongylidae</taxon>
        <taxon>Angiostrongylus</taxon>
    </lineage>
</organism>
<sequence length="137" mass="15638">MVFHSRASGFPNKKQLTFSFGYRLGAQREDPKRSTTIGVHFTVLSHDCCLQSCDWEHFWAPKGGKGQVKGGVKRYREVLGNIMQEITKQAIHHLARRAAVMRTIGLVCDEIRELLNVFLENVIRDDMSYCVQAMVKP</sequence>
<dbReference type="GO" id="GO:0046982">
    <property type="term" value="F:protein heterodimerization activity"/>
    <property type="evidence" value="ECO:0007669"/>
    <property type="project" value="InterPro"/>
</dbReference>
<evidence type="ECO:0000256" key="5">
    <source>
        <dbReference type="ARBA" id="ARBA00020836"/>
    </source>
</evidence>
<dbReference type="AlphaFoldDB" id="A0A0R3PZ20"/>
<proteinExistence type="inferred from homology"/>
<reference evidence="10 11" key="2">
    <citation type="submission" date="2018-11" db="EMBL/GenBank/DDBJ databases">
        <authorList>
            <consortium name="Pathogen Informatics"/>
        </authorList>
    </citation>
    <scope>NUCLEOTIDE SEQUENCE [LARGE SCALE GENOMIC DNA]</scope>
    <source>
        <strain evidence="10 11">Costa Rica</strain>
    </source>
</reference>
<dbReference type="InterPro" id="IPR009072">
    <property type="entry name" value="Histone-fold"/>
</dbReference>
<gene>
    <name evidence="10" type="ORF">ACOC_LOCUS11748</name>
</gene>